<dbReference type="InterPro" id="IPR019587">
    <property type="entry name" value="Polyketide_cyclase/dehydratase"/>
</dbReference>
<keyword evidence="3" id="KW-1185">Reference proteome</keyword>
<evidence type="ECO:0000313" key="3">
    <source>
        <dbReference type="Proteomes" id="UP000253740"/>
    </source>
</evidence>
<name>A0A0K8QKU5_9GAMM</name>
<evidence type="ECO:0000313" key="1">
    <source>
        <dbReference type="EMBL" id="GAN44275.1"/>
    </source>
</evidence>
<sequence length="150" mass="16535">MSHASGSQTRTFTLPAPCARVFPYFTAEGERQWAPGWAPEMLSGDRKRGSAFRTRAPDGRVTTWIVSAYEPATHRVSYARLAEGSNIGLVDVRCEPADAGRSRISVSYTLTALGSEGDAYVRAFLDDAAYTAYIDEWRQQLTAALAREPR</sequence>
<organism evidence="2">
    <name type="scientific">Mizugakiibacter sediminis</name>
    <dbReference type="NCBI Taxonomy" id="1475481"/>
    <lineage>
        <taxon>Bacteria</taxon>
        <taxon>Pseudomonadati</taxon>
        <taxon>Pseudomonadota</taxon>
        <taxon>Gammaproteobacteria</taxon>
        <taxon>Lysobacterales</taxon>
        <taxon>Rhodanobacteraceae</taxon>
        <taxon>Mizugakiibacter</taxon>
    </lineage>
</organism>
<dbReference type="EMBL" id="DF970161">
    <property type="protein sequence ID" value="GAP65483.1"/>
    <property type="molecule type" value="Genomic_DNA"/>
</dbReference>
<dbReference type="Gene3D" id="3.30.530.20">
    <property type="match status" value="1"/>
</dbReference>
<reference evidence="1" key="1">
    <citation type="submission" date="2015-03" db="EMBL/GenBank/DDBJ databases">
        <title>Draft genome sequence of Mizugakiibacter sediminis skMP5.</title>
        <authorList>
            <person name="Watanabe T."/>
            <person name="Kojima H."/>
            <person name="Fukui M."/>
        </authorList>
    </citation>
    <scope>NUCLEOTIDE SEQUENCE</scope>
    <source>
        <strain evidence="1">SkMP5</strain>
    </source>
</reference>
<dbReference type="EMBL" id="DF952378">
    <property type="protein sequence ID" value="GAN44275.1"/>
    <property type="molecule type" value="Genomic_DNA"/>
</dbReference>
<evidence type="ECO:0000313" key="2">
    <source>
        <dbReference type="EMBL" id="GAP65483.1"/>
    </source>
</evidence>
<dbReference type="SUPFAM" id="SSF55961">
    <property type="entry name" value="Bet v1-like"/>
    <property type="match status" value="1"/>
</dbReference>
<dbReference type="RefSeq" id="WP_187300547.1">
    <property type="nucleotide sequence ID" value="NZ_DF970161.1"/>
</dbReference>
<accession>A0A0K8QKU5</accession>
<protein>
    <recommendedName>
        <fullName evidence="4">Polyketide cyclase</fullName>
    </recommendedName>
</protein>
<dbReference type="AlphaFoldDB" id="A0A0K8QKU5"/>
<dbReference type="HOGENOM" id="CLU_1694451_0_0_6"/>
<proteinExistence type="predicted"/>
<dbReference type="InterPro" id="IPR023393">
    <property type="entry name" value="START-like_dom_sf"/>
</dbReference>
<reference evidence="2" key="2">
    <citation type="submission" date="2015-08" db="EMBL/GenBank/DDBJ databases">
        <title>Complete DNA Sequence of Pseudomonas syringae pv. actinidiae, the Causal Agent of Kiwifruit Canker Disease.</title>
        <authorList>
            <person name="Rikkerink E.H.A."/>
            <person name="Fineran P.C."/>
        </authorList>
    </citation>
    <scope>NUCLEOTIDE SEQUENCE</scope>
    <source>
        <strain evidence="2">SkMP5</strain>
    </source>
</reference>
<dbReference type="Proteomes" id="UP000253740">
    <property type="component" value="Unassembled WGS sequence"/>
</dbReference>
<gene>
    <name evidence="1" type="ORF">MBSD_0799</name>
    <name evidence="2" type="ORF">MBSD_n0773</name>
</gene>
<evidence type="ECO:0008006" key="4">
    <source>
        <dbReference type="Google" id="ProtNLM"/>
    </source>
</evidence>
<dbReference type="Pfam" id="PF10604">
    <property type="entry name" value="Polyketide_cyc2"/>
    <property type="match status" value="1"/>
</dbReference>